<comment type="caution">
    <text evidence="3">The sequence shown here is derived from an EMBL/GenBank/DDBJ whole genome shotgun (WGS) entry which is preliminary data.</text>
</comment>
<dbReference type="Pfam" id="PF12937">
    <property type="entry name" value="F-box-like"/>
    <property type="match status" value="1"/>
</dbReference>
<dbReference type="PANTHER" id="PTHR38926:SF2">
    <property type="entry name" value="F-BOX_LRR-REPEAT PROTEIN 21-RELATED"/>
    <property type="match status" value="1"/>
</dbReference>
<dbReference type="Gene3D" id="1.20.1280.50">
    <property type="match status" value="1"/>
</dbReference>
<dbReference type="InterPro" id="IPR032675">
    <property type="entry name" value="LRR_dom_sf"/>
</dbReference>
<evidence type="ECO:0000259" key="2">
    <source>
        <dbReference type="PROSITE" id="PS50181"/>
    </source>
</evidence>
<dbReference type="EMBL" id="BTGU01000008">
    <property type="protein sequence ID" value="GMN38428.1"/>
    <property type="molecule type" value="Genomic_DNA"/>
</dbReference>
<protein>
    <recommendedName>
        <fullName evidence="2">F-box domain-containing protein</fullName>
    </recommendedName>
</protein>
<name>A0AA88A3E2_FICCA</name>
<sequence>MASSSSRDGGSPWKKHSCRSSGEPPEEKQLRNWEDLPWEVTASIFSRLMATEILMRVQFVCKPWFDICKDPLLWRRINVVNDREAAVGRLCRHAVDRSCGGLLDINIDYFGTDDLLEYITDRCVQIKRLRLARCYHVSDAGLNNAITKLPLLEELDLSLCTFSKEPLKAAGRCCPRLQSLKLNRQGRIPCFVDPNEGLEVNENAFAIANHMPELRHLQLLGDRMNETGLQAILDGCSHLESLDLRHCHGIELKGKLKKRCIEQIKSLQLSH</sequence>
<dbReference type="InterPro" id="IPR036047">
    <property type="entry name" value="F-box-like_dom_sf"/>
</dbReference>
<feature type="region of interest" description="Disordered" evidence="1">
    <location>
        <begin position="1"/>
        <end position="28"/>
    </location>
</feature>
<keyword evidence="4" id="KW-1185">Reference proteome</keyword>
<evidence type="ECO:0000256" key="1">
    <source>
        <dbReference type="SAM" id="MobiDB-lite"/>
    </source>
</evidence>
<dbReference type="Pfam" id="PF13516">
    <property type="entry name" value="LRR_6"/>
    <property type="match status" value="1"/>
</dbReference>
<dbReference type="InterPro" id="IPR001810">
    <property type="entry name" value="F-box_dom"/>
</dbReference>
<proteinExistence type="predicted"/>
<dbReference type="CDD" id="cd22164">
    <property type="entry name" value="F-box_AtSKIP19-like"/>
    <property type="match status" value="1"/>
</dbReference>
<accession>A0AA88A3E2</accession>
<dbReference type="InterPro" id="IPR001611">
    <property type="entry name" value="Leu-rich_rpt"/>
</dbReference>
<organism evidence="3 4">
    <name type="scientific">Ficus carica</name>
    <name type="common">Common fig</name>
    <dbReference type="NCBI Taxonomy" id="3494"/>
    <lineage>
        <taxon>Eukaryota</taxon>
        <taxon>Viridiplantae</taxon>
        <taxon>Streptophyta</taxon>
        <taxon>Embryophyta</taxon>
        <taxon>Tracheophyta</taxon>
        <taxon>Spermatophyta</taxon>
        <taxon>Magnoliopsida</taxon>
        <taxon>eudicotyledons</taxon>
        <taxon>Gunneridae</taxon>
        <taxon>Pentapetalae</taxon>
        <taxon>rosids</taxon>
        <taxon>fabids</taxon>
        <taxon>Rosales</taxon>
        <taxon>Moraceae</taxon>
        <taxon>Ficeae</taxon>
        <taxon>Ficus</taxon>
    </lineage>
</organism>
<evidence type="ECO:0000313" key="3">
    <source>
        <dbReference type="EMBL" id="GMN38428.1"/>
    </source>
</evidence>
<dbReference type="SUPFAM" id="SSF52047">
    <property type="entry name" value="RNI-like"/>
    <property type="match status" value="1"/>
</dbReference>
<gene>
    <name evidence="3" type="ORF">TIFTF001_007669</name>
</gene>
<dbReference type="Gene3D" id="3.80.10.10">
    <property type="entry name" value="Ribonuclease Inhibitor"/>
    <property type="match status" value="2"/>
</dbReference>
<dbReference type="SUPFAM" id="SSF81383">
    <property type="entry name" value="F-box domain"/>
    <property type="match status" value="1"/>
</dbReference>
<dbReference type="PANTHER" id="PTHR38926">
    <property type="entry name" value="F-BOX DOMAIN CONTAINING PROTEIN, EXPRESSED"/>
    <property type="match status" value="1"/>
</dbReference>
<reference evidence="3" key="1">
    <citation type="submission" date="2023-07" db="EMBL/GenBank/DDBJ databases">
        <title>draft genome sequence of fig (Ficus carica).</title>
        <authorList>
            <person name="Takahashi T."/>
            <person name="Nishimura K."/>
        </authorList>
    </citation>
    <scope>NUCLEOTIDE SEQUENCE</scope>
</reference>
<evidence type="ECO:0000313" key="4">
    <source>
        <dbReference type="Proteomes" id="UP001187192"/>
    </source>
</evidence>
<dbReference type="PROSITE" id="PS50181">
    <property type="entry name" value="FBOX"/>
    <property type="match status" value="1"/>
</dbReference>
<dbReference type="Proteomes" id="UP001187192">
    <property type="component" value="Unassembled WGS sequence"/>
</dbReference>
<feature type="domain" description="F-box" evidence="2">
    <location>
        <begin position="30"/>
        <end position="77"/>
    </location>
</feature>
<dbReference type="AlphaFoldDB" id="A0AA88A3E2"/>